<dbReference type="EMBL" id="SZOH01004429">
    <property type="protein sequence ID" value="TKI85545.1"/>
    <property type="molecule type" value="Genomic_DNA"/>
</dbReference>
<evidence type="ECO:0000256" key="1">
    <source>
        <dbReference type="SAM" id="MobiDB-lite"/>
    </source>
</evidence>
<evidence type="ECO:0000313" key="4">
    <source>
        <dbReference type="Proteomes" id="UP000308444"/>
    </source>
</evidence>
<dbReference type="Gene3D" id="2.60.40.1640">
    <property type="entry name" value="Conserved domain protein"/>
    <property type="match status" value="1"/>
</dbReference>
<organism evidence="3 4">
    <name type="scientific">Bacillus cereus</name>
    <dbReference type="NCBI Taxonomy" id="1396"/>
    <lineage>
        <taxon>Bacteria</taxon>
        <taxon>Bacillati</taxon>
        <taxon>Bacillota</taxon>
        <taxon>Bacilli</taxon>
        <taxon>Bacillales</taxon>
        <taxon>Bacillaceae</taxon>
        <taxon>Bacillus</taxon>
        <taxon>Bacillus cereus group</taxon>
    </lineage>
</organism>
<comment type="caution">
    <text evidence="3">The sequence shown here is derived from an EMBL/GenBank/DDBJ whole genome shotgun (WGS) entry which is preliminary data.</text>
</comment>
<evidence type="ECO:0000259" key="2">
    <source>
        <dbReference type="Pfam" id="PF18705"/>
    </source>
</evidence>
<feature type="domain" description="DUF5643" evidence="2">
    <location>
        <begin position="4"/>
        <end position="69"/>
    </location>
</feature>
<proteinExistence type="predicted"/>
<name>A0A9X8ZZX0_BACCE</name>
<gene>
    <name evidence="3" type="ORF">FC695_39785</name>
</gene>
<accession>A0A9X8ZZX0</accession>
<dbReference type="Pfam" id="PF18705">
    <property type="entry name" value="DUF5643"/>
    <property type="match status" value="1"/>
</dbReference>
<evidence type="ECO:0000313" key="3">
    <source>
        <dbReference type="EMBL" id="TKI85545.1"/>
    </source>
</evidence>
<dbReference type="Proteomes" id="UP000308444">
    <property type="component" value="Unassembled WGS sequence"/>
</dbReference>
<feature type="region of interest" description="Disordered" evidence="1">
    <location>
        <begin position="1"/>
        <end position="24"/>
    </location>
</feature>
<reference evidence="3 4" key="1">
    <citation type="journal article" date="2019" name="Environ. Microbiol.">
        <title>An active ?-lactamase is a part of an orchestrated cell wall stress resistance network of Bacillus subtilis and related rhizosphere species.</title>
        <authorList>
            <person name="Bucher T."/>
            <person name="Keren-Paz A."/>
            <person name="Hausser J."/>
            <person name="Olender T."/>
            <person name="Cytryn E."/>
            <person name="Kolodkin-Gal I."/>
        </authorList>
    </citation>
    <scope>NUCLEOTIDE SEQUENCE [LARGE SCALE GENOMIC DNA]</scope>
    <source>
        <strain evidence="3 4">I32</strain>
    </source>
</reference>
<protein>
    <submittedName>
        <fullName evidence="3">DUF4179 domain-containing protein</fullName>
    </submittedName>
</protein>
<dbReference type="InterPro" id="IPR040680">
    <property type="entry name" value="DUF5643"/>
</dbReference>
<feature type="non-terminal residue" evidence="3">
    <location>
        <position position="1"/>
    </location>
</feature>
<sequence>ELTFKDDLGNIYSGEGNGGSGNDPYNIHWSATFQKLNENATKLIVTPRVHLRVHTPENHGGVEYVNGKEKKIEVPKKEAKSKDIVLDDIVIDLKK</sequence>
<dbReference type="AlphaFoldDB" id="A0A9X8ZZX0"/>